<accession>A0A813M2S5</accession>
<keyword evidence="3 10" id="KW-0812">Transmembrane</keyword>
<keyword evidence="7" id="KW-0175">Coiled coil</keyword>
<evidence type="ECO:0000256" key="2">
    <source>
        <dbReference type="ARBA" id="ARBA00022448"/>
    </source>
</evidence>
<evidence type="ECO:0000256" key="10">
    <source>
        <dbReference type="SAM" id="Phobius"/>
    </source>
</evidence>
<keyword evidence="8 10" id="KW-0472">Membrane</keyword>
<dbReference type="Proteomes" id="UP000663879">
    <property type="component" value="Unassembled WGS sequence"/>
</dbReference>
<dbReference type="InterPro" id="IPR005606">
    <property type="entry name" value="Sec20"/>
</dbReference>
<keyword evidence="5" id="KW-0931">ER-Golgi transport</keyword>
<evidence type="ECO:0000313" key="13">
    <source>
        <dbReference type="Proteomes" id="UP000663879"/>
    </source>
</evidence>
<keyword evidence="13" id="KW-1185">Reference proteome</keyword>
<evidence type="ECO:0000256" key="1">
    <source>
        <dbReference type="ARBA" id="ARBA00004163"/>
    </source>
</evidence>
<comment type="similarity">
    <text evidence="9">Belongs to the SEC20 family.</text>
</comment>
<proteinExistence type="inferred from homology"/>
<dbReference type="GO" id="GO:0031201">
    <property type="term" value="C:SNARE complex"/>
    <property type="evidence" value="ECO:0007669"/>
    <property type="project" value="TreeGrafter"/>
</dbReference>
<name>A0A813M2S5_9BILA</name>
<reference evidence="12" key="1">
    <citation type="submission" date="2021-02" db="EMBL/GenBank/DDBJ databases">
        <authorList>
            <person name="Nowell W R."/>
        </authorList>
    </citation>
    <scope>NUCLEOTIDE SEQUENCE</scope>
    <source>
        <strain evidence="12">Ploen Becks lab</strain>
    </source>
</reference>
<dbReference type="GO" id="GO:0006890">
    <property type="term" value="P:retrograde vesicle-mediated transport, Golgi to endoplasmic reticulum"/>
    <property type="evidence" value="ECO:0007669"/>
    <property type="project" value="InterPro"/>
</dbReference>
<feature type="transmembrane region" description="Helical" evidence="10">
    <location>
        <begin position="227"/>
        <end position="245"/>
    </location>
</feature>
<dbReference type="PANTHER" id="PTHR12825">
    <property type="entry name" value="BNIP1-RELATED"/>
    <property type="match status" value="1"/>
</dbReference>
<dbReference type="PANTHER" id="PTHR12825:SF0">
    <property type="entry name" value="VESICLE TRANSPORT PROTEIN SEC20"/>
    <property type="match status" value="1"/>
</dbReference>
<evidence type="ECO:0000313" key="12">
    <source>
        <dbReference type="EMBL" id="CAF0707135.1"/>
    </source>
</evidence>
<evidence type="ECO:0000256" key="6">
    <source>
        <dbReference type="ARBA" id="ARBA00022989"/>
    </source>
</evidence>
<comment type="caution">
    <text evidence="12">The sequence shown here is derived from an EMBL/GenBank/DDBJ whole genome shotgun (WGS) entry which is preliminary data.</text>
</comment>
<evidence type="ECO:0000256" key="5">
    <source>
        <dbReference type="ARBA" id="ARBA00022892"/>
    </source>
</evidence>
<dbReference type="InterPro" id="IPR056173">
    <property type="entry name" value="Sec20_C"/>
</dbReference>
<gene>
    <name evidence="12" type="ORF">OXX778_LOCUS459</name>
</gene>
<dbReference type="EMBL" id="CAJNOC010000022">
    <property type="protein sequence ID" value="CAF0707135.1"/>
    <property type="molecule type" value="Genomic_DNA"/>
</dbReference>
<evidence type="ECO:0000256" key="4">
    <source>
        <dbReference type="ARBA" id="ARBA00022824"/>
    </source>
</evidence>
<evidence type="ECO:0000256" key="3">
    <source>
        <dbReference type="ARBA" id="ARBA00022692"/>
    </source>
</evidence>
<keyword evidence="6 10" id="KW-1133">Transmembrane helix</keyword>
<organism evidence="12 13">
    <name type="scientific">Brachionus calyciflorus</name>
    <dbReference type="NCBI Taxonomy" id="104777"/>
    <lineage>
        <taxon>Eukaryota</taxon>
        <taxon>Metazoa</taxon>
        <taxon>Spiralia</taxon>
        <taxon>Gnathifera</taxon>
        <taxon>Rotifera</taxon>
        <taxon>Eurotatoria</taxon>
        <taxon>Monogononta</taxon>
        <taxon>Pseudotrocha</taxon>
        <taxon>Ploima</taxon>
        <taxon>Brachionidae</taxon>
        <taxon>Brachionus</taxon>
    </lineage>
</organism>
<protein>
    <recommendedName>
        <fullName evidence="11">Sec20 C-terminal domain-containing protein</fullName>
    </recommendedName>
</protein>
<dbReference type="Pfam" id="PF03908">
    <property type="entry name" value="Sec20"/>
    <property type="match status" value="1"/>
</dbReference>
<comment type="subcellular location">
    <subcellularLocation>
        <location evidence="1">Endoplasmic reticulum membrane</location>
        <topology evidence="1">Single-pass type IV membrane protein</topology>
    </subcellularLocation>
</comment>
<dbReference type="AlphaFoldDB" id="A0A813M2S5"/>
<evidence type="ECO:0000256" key="8">
    <source>
        <dbReference type="ARBA" id="ARBA00023136"/>
    </source>
</evidence>
<keyword evidence="2" id="KW-0813">Transport</keyword>
<sequence length="249" mass="28925">MNDIQNYLNDLLAIDCDIQKNLQHLLIVTSRDALESKSNEIKCGIKEFKEKLTEMKDYSDSFNSTESNSNTLLSKLSRSGDQSDPNLTNSTKDVFINQLQIEKEHLSNVETRFRNAYLASKIKIEQSERENLFSSLSDNKTDVELKKRNLTNQMLAKKSNELTNKFSDINRQLKWTENQTSDILPVLDESSRSLKNIQQDFGIMKSSISEGKRLLVRLGRREFTDKLLIILSLCFFFSVVFYIVWKRIF</sequence>
<dbReference type="GO" id="GO:0005789">
    <property type="term" value="C:endoplasmic reticulum membrane"/>
    <property type="evidence" value="ECO:0007669"/>
    <property type="project" value="UniProtKB-SubCell"/>
</dbReference>
<keyword evidence="4" id="KW-0256">Endoplasmic reticulum</keyword>
<feature type="domain" description="Sec20 C-terminal" evidence="11">
    <location>
        <begin position="158"/>
        <end position="248"/>
    </location>
</feature>
<evidence type="ECO:0000256" key="9">
    <source>
        <dbReference type="ARBA" id="ARBA00037934"/>
    </source>
</evidence>
<evidence type="ECO:0000259" key="11">
    <source>
        <dbReference type="Pfam" id="PF03908"/>
    </source>
</evidence>
<dbReference type="GO" id="GO:0005484">
    <property type="term" value="F:SNAP receptor activity"/>
    <property type="evidence" value="ECO:0007669"/>
    <property type="project" value="InterPro"/>
</dbReference>
<evidence type="ECO:0000256" key="7">
    <source>
        <dbReference type="ARBA" id="ARBA00023054"/>
    </source>
</evidence>
<dbReference type="OrthoDB" id="46868at2759"/>